<organism evidence="2">
    <name type="scientific">Eiseniibacteriota bacterium</name>
    <dbReference type="NCBI Taxonomy" id="2212470"/>
    <lineage>
        <taxon>Bacteria</taxon>
        <taxon>Candidatus Eiseniibacteriota</taxon>
    </lineage>
</organism>
<dbReference type="EMBL" id="DSEC01000248">
    <property type="protein sequence ID" value="HER43509.1"/>
    <property type="molecule type" value="Genomic_DNA"/>
</dbReference>
<dbReference type="Gene3D" id="3.10.310.10">
    <property type="entry name" value="Diaminopimelate Epimerase, Chain A, domain 1"/>
    <property type="match status" value="2"/>
</dbReference>
<proteinExistence type="predicted"/>
<feature type="active site" evidence="1">
    <location>
        <position position="48"/>
    </location>
</feature>
<dbReference type="SUPFAM" id="SSF54506">
    <property type="entry name" value="Diaminopimelate epimerase-like"/>
    <property type="match status" value="1"/>
</dbReference>
<dbReference type="PIRSF" id="PIRSF016184">
    <property type="entry name" value="PhzC_PhzF"/>
    <property type="match status" value="1"/>
</dbReference>
<dbReference type="PANTHER" id="PTHR13774">
    <property type="entry name" value="PHENAZINE BIOSYNTHESIS PROTEIN"/>
    <property type="match status" value="1"/>
</dbReference>
<dbReference type="Proteomes" id="UP000886069">
    <property type="component" value="Unassembled WGS sequence"/>
</dbReference>
<dbReference type="InterPro" id="IPR003719">
    <property type="entry name" value="Phenazine_PhzF-like"/>
</dbReference>
<reference evidence="2" key="1">
    <citation type="journal article" date="2020" name="mSystems">
        <title>Genome- and Community-Level Interaction Insights into Carbon Utilization and Element Cycling Functions of Hydrothermarchaeota in Hydrothermal Sediment.</title>
        <authorList>
            <person name="Zhou Z."/>
            <person name="Liu Y."/>
            <person name="Xu W."/>
            <person name="Pan J."/>
            <person name="Luo Z.H."/>
            <person name="Li M."/>
        </authorList>
    </citation>
    <scope>NUCLEOTIDE SEQUENCE [LARGE SCALE GENOMIC DNA]</scope>
    <source>
        <strain evidence="2">SpSt-1233</strain>
    </source>
</reference>
<sequence length="296" mass="31204">MSKKVTFEILDVFTNKPFRGNQLAVFPAPRGLTKNRMQSIAGEIHFSETAFIFPPKDQEADALVRIFTPSCEIPFAGHPSIGSAYVIAEGAAGGKKGPPRVVLQLGIGLVPVDIAYSGKKIKTLTMHQPIPRFGSALQNRGQAARALGIRILDVLGGGVVSNGMDFLVVEAVSSEAVAGAVLNLDELVRIIKRHNVSALSLFARLNEAGTSIHTRCFAPTLDVIEDPATGSAAGALGGYLARILKFPRRLKLKLQQGAEIGRPSAIGVDVNCDRGMIQGVAVSGGAARVGEGAIYL</sequence>
<dbReference type="PANTHER" id="PTHR13774:SF32">
    <property type="entry name" value="ANTISENSE-ENHANCING SEQUENCE 1"/>
    <property type="match status" value="1"/>
</dbReference>
<dbReference type="GO" id="GO:0005737">
    <property type="term" value="C:cytoplasm"/>
    <property type="evidence" value="ECO:0007669"/>
    <property type="project" value="TreeGrafter"/>
</dbReference>
<gene>
    <name evidence="2" type="ORF">ENO08_03520</name>
</gene>
<dbReference type="GO" id="GO:0016853">
    <property type="term" value="F:isomerase activity"/>
    <property type="evidence" value="ECO:0007669"/>
    <property type="project" value="TreeGrafter"/>
</dbReference>
<name>A0A7V2AUJ1_UNCEI</name>
<dbReference type="NCBIfam" id="TIGR00654">
    <property type="entry name" value="PhzF_family"/>
    <property type="match status" value="1"/>
</dbReference>
<dbReference type="AlphaFoldDB" id="A0A7V2AUJ1"/>
<protein>
    <submittedName>
        <fullName evidence="2">PhzF family phenazine biosynthesis protein</fullName>
    </submittedName>
</protein>
<comment type="caution">
    <text evidence="2">The sequence shown here is derived from an EMBL/GenBank/DDBJ whole genome shotgun (WGS) entry which is preliminary data.</text>
</comment>
<accession>A0A7V2AUJ1</accession>
<evidence type="ECO:0000313" key="2">
    <source>
        <dbReference type="EMBL" id="HER43509.1"/>
    </source>
</evidence>
<evidence type="ECO:0000256" key="1">
    <source>
        <dbReference type="PIRSR" id="PIRSR016184-1"/>
    </source>
</evidence>
<dbReference type="Pfam" id="PF02567">
    <property type="entry name" value="PhzC-PhzF"/>
    <property type="match status" value="1"/>
</dbReference>